<dbReference type="GO" id="GO:0010181">
    <property type="term" value="F:FMN binding"/>
    <property type="evidence" value="ECO:0007669"/>
    <property type="project" value="InterPro"/>
</dbReference>
<dbReference type="PANTHER" id="PTHR30546">
    <property type="entry name" value="FLAVODOXIN-RELATED PROTEIN WRBA-RELATED"/>
    <property type="match status" value="1"/>
</dbReference>
<dbReference type="GO" id="GO:0016020">
    <property type="term" value="C:membrane"/>
    <property type="evidence" value="ECO:0007669"/>
    <property type="project" value="TreeGrafter"/>
</dbReference>
<reference evidence="4" key="1">
    <citation type="submission" date="2014-04" db="EMBL/GenBank/DDBJ databases">
        <title>Evolutionary Origins and Diversification of the Mycorrhizal Mutualists.</title>
        <authorList>
            <consortium name="DOE Joint Genome Institute"/>
            <consortium name="Mycorrhizal Genomics Consortium"/>
            <person name="Kohler A."/>
            <person name="Kuo A."/>
            <person name="Nagy L.G."/>
            <person name="Floudas D."/>
            <person name="Copeland A."/>
            <person name="Barry K.W."/>
            <person name="Cichocki N."/>
            <person name="Veneault-Fourrey C."/>
            <person name="LaButti K."/>
            <person name="Lindquist E.A."/>
            <person name="Lipzen A."/>
            <person name="Lundell T."/>
            <person name="Morin E."/>
            <person name="Murat C."/>
            <person name="Riley R."/>
            <person name="Ohm R."/>
            <person name="Sun H."/>
            <person name="Tunlid A."/>
            <person name="Henrissat B."/>
            <person name="Grigoriev I.V."/>
            <person name="Hibbett D.S."/>
            <person name="Martin F."/>
        </authorList>
    </citation>
    <scope>NUCLEOTIDE SEQUENCE [LARGE SCALE GENOMIC DNA]</scope>
    <source>
        <strain evidence="4">FD-334 SS-4</strain>
    </source>
</reference>
<evidence type="ECO:0000313" key="4">
    <source>
        <dbReference type="Proteomes" id="UP000054270"/>
    </source>
</evidence>
<accession>A0A0D2MR64</accession>
<dbReference type="InterPro" id="IPR005025">
    <property type="entry name" value="FMN_Rdtase-like_dom"/>
</dbReference>
<dbReference type="OMA" id="MSTTPYI"/>
<dbReference type="NCBIfam" id="TIGR01755">
    <property type="entry name" value="flav_wrbA"/>
    <property type="match status" value="1"/>
</dbReference>
<dbReference type="PANTHER" id="PTHR30546:SF23">
    <property type="entry name" value="FLAVOPROTEIN-LIKE PROTEIN YCP4-RELATED"/>
    <property type="match status" value="1"/>
</dbReference>
<sequence length="207" mass="21685">MSSPRIAIIIYSMYGHITQLGRAAKAGIEAKGGSATIYQVPETLPQDVLKLMHAPAKPDFPLATLSTLTEYDGFLLGIPTRFGSMPAQFKTFWDATGSLWASGALAGKYAGVFVSTGALGGGQETTVLNTLSTLAFHGINYVPLGYAHAYGQMTNLSEVHGGSPWGAGTVVSSDGSRQPSKLELEIAGIQGGSFYDVLARPKKTAGK</sequence>
<organism evidence="3 4">
    <name type="scientific">Hypholoma sublateritium (strain FD-334 SS-4)</name>
    <dbReference type="NCBI Taxonomy" id="945553"/>
    <lineage>
        <taxon>Eukaryota</taxon>
        <taxon>Fungi</taxon>
        <taxon>Dikarya</taxon>
        <taxon>Basidiomycota</taxon>
        <taxon>Agaricomycotina</taxon>
        <taxon>Agaricomycetes</taxon>
        <taxon>Agaricomycetidae</taxon>
        <taxon>Agaricales</taxon>
        <taxon>Agaricineae</taxon>
        <taxon>Strophariaceae</taxon>
        <taxon>Hypholoma</taxon>
    </lineage>
</organism>
<dbReference type="NCBIfam" id="NF002999">
    <property type="entry name" value="PRK03767.1"/>
    <property type="match status" value="1"/>
</dbReference>
<name>A0A0D2MR64_HYPSF</name>
<evidence type="ECO:0000256" key="1">
    <source>
        <dbReference type="ARBA" id="ARBA00006961"/>
    </source>
</evidence>
<dbReference type="InterPro" id="IPR029039">
    <property type="entry name" value="Flavoprotein-like_sf"/>
</dbReference>
<dbReference type="PROSITE" id="PS50902">
    <property type="entry name" value="FLAVODOXIN_LIKE"/>
    <property type="match status" value="1"/>
</dbReference>
<feature type="domain" description="Flavodoxin-like" evidence="2">
    <location>
        <begin position="6"/>
        <end position="194"/>
    </location>
</feature>
<dbReference type="InterPro" id="IPR010089">
    <property type="entry name" value="Flavoprotein_WrbA-like"/>
</dbReference>
<gene>
    <name evidence="3" type="ORF">HYPSUDRAFT_36195</name>
</gene>
<dbReference type="FunFam" id="3.40.50.360:FF:000001">
    <property type="entry name" value="NAD(P)H dehydrogenase (Quinone) FQR1-like"/>
    <property type="match status" value="1"/>
</dbReference>
<dbReference type="Gene3D" id="3.40.50.360">
    <property type="match status" value="1"/>
</dbReference>
<dbReference type="OrthoDB" id="504689at2759"/>
<proteinExistence type="inferred from homology"/>
<dbReference type="Proteomes" id="UP000054270">
    <property type="component" value="Unassembled WGS sequence"/>
</dbReference>
<comment type="similarity">
    <text evidence="1">Belongs to the WrbA family.</text>
</comment>
<protein>
    <submittedName>
        <fullName evidence="3">Benzoquinone reductase</fullName>
    </submittedName>
</protein>
<dbReference type="AlphaFoldDB" id="A0A0D2MR64"/>
<dbReference type="InterPro" id="IPR008254">
    <property type="entry name" value="Flavodoxin/NO_synth"/>
</dbReference>
<dbReference type="GO" id="GO:0003955">
    <property type="term" value="F:NAD(P)H dehydrogenase (quinone) activity"/>
    <property type="evidence" value="ECO:0007669"/>
    <property type="project" value="InterPro"/>
</dbReference>
<dbReference type="EMBL" id="KN817527">
    <property type="protein sequence ID" value="KJA26493.1"/>
    <property type="molecule type" value="Genomic_DNA"/>
</dbReference>
<keyword evidence="4" id="KW-1185">Reference proteome</keyword>
<dbReference type="Pfam" id="PF03358">
    <property type="entry name" value="FMN_red"/>
    <property type="match status" value="1"/>
</dbReference>
<dbReference type="SUPFAM" id="SSF52218">
    <property type="entry name" value="Flavoproteins"/>
    <property type="match status" value="1"/>
</dbReference>
<evidence type="ECO:0000313" key="3">
    <source>
        <dbReference type="EMBL" id="KJA26493.1"/>
    </source>
</evidence>
<evidence type="ECO:0000259" key="2">
    <source>
        <dbReference type="PROSITE" id="PS50902"/>
    </source>
</evidence>